<keyword evidence="1" id="KW-1133">Transmembrane helix</keyword>
<dbReference type="EMBL" id="JACBPP010000001">
    <property type="protein sequence ID" value="KAF8005281.1"/>
    <property type="molecule type" value="Genomic_DNA"/>
</dbReference>
<proteinExistence type="predicted"/>
<feature type="transmembrane region" description="Helical" evidence="1">
    <location>
        <begin position="169"/>
        <end position="196"/>
    </location>
</feature>
<organism evidence="2 3">
    <name type="scientific">Metschnikowia pulcherrima</name>
    <dbReference type="NCBI Taxonomy" id="27326"/>
    <lineage>
        <taxon>Eukaryota</taxon>
        <taxon>Fungi</taxon>
        <taxon>Dikarya</taxon>
        <taxon>Ascomycota</taxon>
        <taxon>Saccharomycotina</taxon>
        <taxon>Pichiomycetes</taxon>
        <taxon>Metschnikowiaceae</taxon>
        <taxon>Metschnikowia</taxon>
    </lineage>
</organism>
<sequence>MSHSNFAIVLLTPIKKDNKLFTIPCSIPAHSYGLLRNSTSTVASSQKCHIIKVRLDSRLLVAKARSQMPHYEEESKSSPDSRDPPSHVIRSYLIGLIIAPIAFVSLTVIGYVCEESNDTIGFPMKIVGLTLLGVYFFMTGTLAVIAAREFYKGKGAVYWATYEFSGSKWFHVCAIAFMMSMLGFALVVAAFILALVE</sequence>
<keyword evidence="1" id="KW-0472">Membrane</keyword>
<keyword evidence="3" id="KW-1185">Reference proteome</keyword>
<dbReference type="Proteomes" id="UP000649328">
    <property type="component" value="Unassembled WGS sequence"/>
</dbReference>
<evidence type="ECO:0000313" key="2">
    <source>
        <dbReference type="EMBL" id="KAF8005281.1"/>
    </source>
</evidence>
<accession>A0A8H7GZ67</accession>
<reference evidence="2" key="1">
    <citation type="submission" date="2020-10" db="EMBL/GenBank/DDBJ databases">
        <title>The Whole-Genome Sequence of Metschnikowia persimmonesis, a Novel Endophytic Yeast Species Isolated from Medicinal Plant Diospyros kaki Thumb.</title>
        <authorList>
            <person name="Rahmat E."/>
            <person name="Kang Y."/>
        </authorList>
    </citation>
    <scope>NUCLEOTIDE SEQUENCE</scope>
    <source>
        <strain evidence="2">KIOM G15050</strain>
    </source>
</reference>
<gene>
    <name evidence="2" type="ORF">HF325_000738</name>
</gene>
<name>A0A8H7GZ67_9ASCO</name>
<dbReference type="AlphaFoldDB" id="A0A8H7GZ67"/>
<feature type="transmembrane region" description="Helical" evidence="1">
    <location>
        <begin position="92"/>
        <end position="112"/>
    </location>
</feature>
<protein>
    <recommendedName>
        <fullName evidence="4">Transmembrane protein</fullName>
    </recommendedName>
</protein>
<keyword evidence="1" id="KW-0812">Transmembrane</keyword>
<evidence type="ECO:0008006" key="4">
    <source>
        <dbReference type="Google" id="ProtNLM"/>
    </source>
</evidence>
<feature type="transmembrane region" description="Helical" evidence="1">
    <location>
        <begin position="124"/>
        <end position="148"/>
    </location>
</feature>
<comment type="caution">
    <text evidence="2">The sequence shown here is derived from an EMBL/GenBank/DDBJ whole genome shotgun (WGS) entry which is preliminary data.</text>
</comment>
<evidence type="ECO:0000313" key="3">
    <source>
        <dbReference type="Proteomes" id="UP000649328"/>
    </source>
</evidence>
<evidence type="ECO:0000256" key="1">
    <source>
        <dbReference type="SAM" id="Phobius"/>
    </source>
</evidence>